<gene>
    <name evidence="2" type="ORF">Acr_00g0096130</name>
</gene>
<dbReference type="AlphaFoldDB" id="A0A7J0DYR6"/>
<feature type="compositionally biased region" description="Basic and acidic residues" evidence="1">
    <location>
        <begin position="95"/>
        <end position="108"/>
    </location>
</feature>
<accession>A0A7J0DYR6</accession>
<evidence type="ECO:0000313" key="2">
    <source>
        <dbReference type="EMBL" id="GFS45457.1"/>
    </source>
</evidence>
<reference evidence="3" key="1">
    <citation type="submission" date="2019-07" db="EMBL/GenBank/DDBJ databases">
        <title>De Novo Assembly of kiwifruit Actinidia rufa.</title>
        <authorList>
            <person name="Sugita-Konishi S."/>
            <person name="Sato K."/>
            <person name="Mori E."/>
            <person name="Abe Y."/>
            <person name="Kisaki G."/>
            <person name="Hamano K."/>
            <person name="Suezawa K."/>
            <person name="Otani M."/>
            <person name="Fukuda T."/>
            <person name="Manabe T."/>
            <person name="Gomi K."/>
            <person name="Tabuchi M."/>
            <person name="Akimitsu K."/>
            <person name="Kataoka I."/>
        </authorList>
    </citation>
    <scope>NUCLEOTIDE SEQUENCE [LARGE SCALE GENOMIC DNA]</scope>
    <source>
        <strain evidence="3">cv. Fuchu</strain>
    </source>
</reference>
<proteinExistence type="predicted"/>
<sequence length="318" mass="36167">MLLDADYAPGKPRMRNEMNRKMIGQIRQCIGHEHDETSAHGLWTKLEEMYQEKTSQNKVLLRRLVLKLQRGTTVAEQTSEFQRATGRGQKKRPEKRSQEGGHRGQEKRRDKKNCPRNKAQDQSSEAATTAMMAVDESDVLLAASADEEWLTTRLLAKDSPVPHGRREIHEGDRDEWTKEATVAQRHAKQAQEYLMDVLEGSTVEQERKEMLWDTCGSLARHEKVQPVQDVHEEAQRRETASMHNDRRDVAGTSLFRSRSVAVISPIVHTREERWSHDDLQSDVLCRAPRGGGAEHLSEKVQTLRFGSAFTSVGSGVAR</sequence>
<feature type="region of interest" description="Disordered" evidence="1">
    <location>
        <begin position="72"/>
        <end position="128"/>
    </location>
</feature>
<keyword evidence="3" id="KW-1185">Reference proteome</keyword>
<protein>
    <submittedName>
        <fullName evidence="2">Uncharacterized protein</fullName>
    </submittedName>
</protein>
<feature type="compositionally biased region" description="Polar residues" evidence="1">
    <location>
        <begin position="72"/>
        <end position="82"/>
    </location>
</feature>
<comment type="caution">
    <text evidence="2">The sequence shown here is derived from an EMBL/GenBank/DDBJ whole genome shotgun (WGS) entry which is preliminary data.</text>
</comment>
<dbReference type="Proteomes" id="UP000585474">
    <property type="component" value="Unassembled WGS sequence"/>
</dbReference>
<evidence type="ECO:0000313" key="3">
    <source>
        <dbReference type="Proteomes" id="UP000585474"/>
    </source>
</evidence>
<dbReference type="EMBL" id="BJWL01000449">
    <property type="protein sequence ID" value="GFS45457.1"/>
    <property type="molecule type" value="Genomic_DNA"/>
</dbReference>
<name>A0A7J0DYR6_9ERIC</name>
<evidence type="ECO:0000256" key="1">
    <source>
        <dbReference type="SAM" id="MobiDB-lite"/>
    </source>
</evidence>
<organism evidence="2 3">
    <name type="scientific">Actinidia rufa</name>
    <dbReference type="NCBI Taxonomy" id="165716"/>
    <lineage>
        <taxon>Eukaryota</taxon>
        <taxon>Viridiplantae</taxon>
        <taxon>Streptophyta</taxon>
        <taxon>Embryophyta</taxon>
        <taxon>Tracheophyta</taxon>
        <taxon>Spermatophyta</taxon>
        <taxon>Magnoliopsida</taxon>
        <taxon>eudicotyledons</taxon>
        <taxon>Gunneridae</taxon>
        <taxon>Pentapetalae</taxon>
        <taxon>asterids</taxon>
        <taxon>Ericales</taxon>
        <taxon>Actinidiaceae</taxon>
        <taxon>Actinidia</taxon>
    </lineage>
</organism>